<feature type="domain" description="Amidohydrolase-related" evidence="1">
    <location>
        <begin position="191"/>
        <end position="419"/>
    </location>
</feature>
<name>A0ABW3CRK0_9ACTN</name>
<dbReference type="InterPro" id="IPR051781">
    <property type="entry name" value="Metallo-dep_Hydrolase"/>
</dbReference>
<dbReference type="InterPro" id="IPR032466">
    <property type="entry name" value="Metal_Hydrolase"/>
</dbReference>
<reference evidence="3" key="1">
    <citation type="journal article" date="2019" name="Int. J. Syst. Evol. Microbiol.">
        <title>The Global Catalogue of Microorganisms (GCM) 10K type strain sequencing project: providing services to taxonomists for standard genome sequencing and annotation.</title>
        <authorList>
            <consortium name="The Broad Institute Genomics Platform"/>
            <consortium name="The Broad Institute Genome Sequencing Center for Infectious Disease"/>
            <person name="Wu L."/>
            <person name="Ma J."/>
        </authorList>
    </citation>
    <scope>NUCLEOTIDE SEQUENCE [LARGE SCALE GENOMIC DNA]</scope>
    <source>
        <strain evidence="3">JCM 31696</strain>
    </source>
</reference>
<dbReference type="SUPFAM" id="SSF51556">
    <property type="entry name" value="Metallo-dependent hydrolases"/>
    <property type="match status" value="1"/>
</dbReference>
<comment type="caution">
    <text evidence="2">The sequence shown here is derived from an EMBL/GenBank/DDBJ whole genome shotgun (WGS) entry which is preliminary data.</text>
</comment>
<sequence length="461" mass="49917">AARVPLTVDADVPDGCVALTGAKVITMAGEEIIEPGTVVVRGNRIVEIGPSGTVVPPPEAVVIDCAGKIIMPGLVDAHGHIDGGSENGLNPQKQAARYAALAFGVTTNFDPFCSELPNFESDETTRAGLTVGPRWIGTGSAIHGRPRNVFHLYSPLDSYEDAEGIIRRKKALGALVVKSYKWPSRRHRQMLIKAAREHGVGIVVEGETHFYNNISMILDGHTNLEHNLPVATYYDDVVQLFAHAGVSNTPTLVVAFGELFGENYVYQRTEIWKEPRIRAYVQACISGYSPLNAPYGAPPYSRAMTTIHVADELYDIGVLAASRSTNKLDQAGVRINAGSHGQVPGLAMHWEMALLAEGGMPAHRVLRAATFNTAETLGVSHQIGSLEKGKLADLIVLDADPLDHIRNSESVSMTMVNGHLYDSHTLDELAPSPKPRTRFYWETQDTNGIDWSDPWGGACCP</sequence>
<evidence type="ECO:0000313" key="3">
    <source>
        <dbReference type="Proteomes" id="UP001597083"/>
    </source>
</evidence>
<dbReference type="Gene3D" id="3.20.20.140">
    <property type="entry name" value="Metal-dependent hydrolases"/>
    <property type="match status" value="2"/>
</dbReference>
<dbReference type="InterPro" id="IPR011059">
    <property type="entry name" value="Metal-dep_hydrolase_composite"/>
</dbReference>
<organism evidence="2 3">
    <name type="scientific">Actinomadura adrarensis</name>
    <dbReference type="NCBI Taxonomy" id="1819600"/>
    <lineage>
        <taxon>Bacteria</taxon>
        <taxon>Bacillati</taxon>
        <taxon>Actinomycetota</taxon>
        <taxon>Actinomycetes</taxon>
        <taxon>Streptosporangiales</taxon>
        <taxon>Thermomonosporaceae</taxon>
        <taxon>Actinomadura</taxon>
    </lineage>
</organism>
<dbReference type="Proteomes" id="UP001597083">
    <property type="component" value="Unassembled WGS sequence"/>
</dbReference>
<dbReference type="SUPFAM" id="SSF51338">
    <property type="entry name" value="Composite domain of metallo-dependent hydrolases"/>
    <property type="match status" value="1"/>
</dbReference>
<keyword evidence="3" id="KW-1185">Reference proteome</keyword>
<dbReference type="PANTHER" id="PTHR43135:SF3">
    <property type="entry name" value="ALPHA-D-RIBOSE 1-METHYLPHOSPHONATE 5-TRIPHOSPHATE DIPHOSPHATASE"/>
    <property type="match status" value="1"/>
</dbReference>
<dbReference type="InterPro" id="IPR006680">
    <property type="entry name" value="Amidohydro-rel"/>
</dbReference>
<protein>
    <submittedName>
        <fullName evidence="2">Amidohydrolase family protein</fullName>
    </submittedName>
</protein>
<accession>A0ABW3CRK0</accession>
<dbReference type="PANTHER" id="PTHR43135">
    <property type="entry name" value="ALPHA-D-RIBOSE 1-METHYLPHOSPHONATE 5-TRIPHOSPHATE DIPHOSPHATASE"/>
    <property type="match status" value="1"/>
</dbReference>
<feature type="non-terminal residue" evidence="2">
    <location>
        <position position="1"/>
    </location>
</feature>
<proteinExistence type="predicted"/>
<evidence type="ECO:0000259" key="1">
    <source>
        <dbReference type="Pfam" id="PF01979"/>
    </source>
</evidence>
<gene>
    <name evidence="2" type="ORF">ACFQ07_28365</name>
</gene>
<evidence type="ECO:0000313" key="2">
    <source>
        <dbReference type="EMBL" id="MFD0856187.1"/>
    </source>
</evidence>
<dbReference type="Gene3D" id="2.30.40.10">
    <property type="entry name" value="Urease, subunit C, domain 1"/>
    <property type="match status" value="2"/>
</dbReference>
<dbReference type="Pfam" id="PF01979">
    <property type="entry name" value="Amidohydro_1"/>
    <property type="match status" value="1"/>
</dbReference>
<dbReference type="EMBL" id="JBHTIR010004000">
    <property type="protein sequence ID" value="MFD0856187.1"/>
    <property type="molecule type" value="Genomic_DNA"/>
</dbReference>